<dbReference type="InterPro" id="IPR052482">
    <property type="entry name" value="mtLSU_mL37"/>
</dbReference>
<dbReference type="Pfam" id="PF00432">
    <property type="entry name" value="Prenyltrans"/>
    <property type="match status" value="1"/>
</dbReference>
<dbReference type="GO" id="GO:0005739">
    <property type="term" value="C:mitochondrion"/>
    <property type="evidence" value="ECO:0007669"/>
    <property type="project" value="TreeGrafter"/>
</dbReference>
<name>A0AAF3EZR8_9BILA</name>
<reference evidence="4" key="1">
    <citation type="submission" date="2024-02" db="UniProtKB">
        <authorList>
            <consortium name="WormBaseParasite"/>
        </authorList>
    </citation>
    <scope>IDENTIFICATION</scope>
</reference>
<evidence type="ECO:0000256" key="1">
    <source>
        <dbReference type="ARBA" id="ARBA00022737"/>
    </source>
</evidence>
<feature type="domain" description="Prenyltransferase alpha-alpha toroid" evidence="2">
    <location>
        <begin position="420"/>
        <end position="496"/>
    </location>
</feature>
<keyword evidence="1" id="KW-0677">Repeat</keyword>
<dbReference type="Gene3D" id="1.50.10.20">
    <property type="match status" value="1"/>
</dbReference>
<dbReference type="SUPFAM" id="SSF48239">
    <property type="entry name" value="Terpenoid cyclases/Protein prenyltransferases"/>
    <property type="match status" value="1"/>
</dbReference>
<proteinExistence type="predicted"/>
<dbReference type="PANTHER" id="PTHR15889:SF2">
    <property type="entry name" value="LARGE RIBOSOMAL SUBUNIT PROTEIN ML37"/>
    <property type="match status" value="1"/>
</dbReference>
<dbReference type="GO" id="GO:0003824">
    <property type="term" value="F:catalytic activity"/>
    <property type="evidence" value="ECO:0007669"/>
    <property type="project" value="InterPro"/>
</dbReference>
<protein>
    <recommendedName>
        <fullName evidence="2">Prenyltransferase alpha-alpha toroid domain-containing protein</fullName>
    </recommendedName>
</protein>
<dbReference type="PANTHER" id="PTHR15889">
    <property type="entry name" value="MITOCHONDRIAL RIBOSOMAL PROTEIN L37"/>
    <property type="match status" value="1"/>
</dbReference>
<evidence type="ECO:0000259" key="2">
    <source>
        <dbReference type="Pfam" id="PF00432"/>
    </source>
</evidence>
<dbReference type="Proteomes" id="UP000887575">
    <property type="component" value="Unassembled WGS sequence"/>
</dbReference>
<evidence type="ECO:0000313" key="4">
    <source>
        <dbReference type="WBParaSite" id="MBELARI_LOCUS19705"/>
    </source>
</evidence>
<sequence>MPFRKYRAVTAFSKNDTRIFKQIYQGRLKLKVPMFKTPESIKALDVQILDPNDADFVHKLRSRGTELLEAPKTVASASFFKKSLVQDHPLYQAKKAYIFEGIEPFCDGMSQASTLTHSVLIEGLPLDIQTKAQKFDISEEKVRDAILHAEKYDPSLDKLPRRHDPVIFWVTHPRVHGTPVVKRNNILLDNLHRHLLYAMITKGTVRAEQFKLDRDEFLSAKVSSGRFSSSPLVIRSQPHLAIQTTNATEAWAKGEKLKEILKQPVLSCHPIDPIIDLKLDNIYNNEPLLPRKEHSLHLNTLMWTREQDQKYPWTKEQNAANAIMQTFGAAVAQARRMNLEEKDIEKPILIKGVQLVDGKLDLVAVQLNTLDLRPENAHKNVIWIEKGVRLYRPKPFYEQLKTVDELDLETETSLLMCDQLQTRKHIRYLVRHLNIFPNNYSSLDTTKITLFYFAISGLDLLGELDASLKEGGRKRCIDWIYSMQLTSQSANYGLCDSGVRGFGAIAFDERRRENRWIVQHNLSTFWKRDELVGERITFPTPLVPPRSISAKWRLPEHFFYDQTEVQLINRNLLAARQVQDGTAQMWTVSERSNQKTLELFTLNTKRDFVTLDPEQASTSSVLPAAARQLKTATDRMNGDLWIRTMASLYLKTRDDQFTQIFRGAISTFHENPFFEEVIICDGRDFVWIGQPGNSFTRVKNTFGTASKKLASTSHPRILFSADEHSLRLLDVRNDSPQTAVPLYQLDDWQKITSLSSKDFLSQIDTAEEPQLLFNKPRILHVLPMQASERFCMLVTTKHLIVIDSRIPGQPIFTFGHGIEGLIHHIETCPPWRDPVEGGSTLQPPKVCRMPGDFLHLVREDISGESYQHLFSPTRSIAIVSEYGESDSCIILTALDDGSLWSQRQTHQKTSTKETEKLFSASVKLVKKYVRSNRYQPDPSFADLPDELCPSRKDLLMTVPVDQVTSKKKFRKPKQHYDLDQVMQTMDRTNLNSSAEKEEVRSTETIALIDKETNEQRINTRMTLDILQGEPIASISHLLSWEEFDAQGLLQSNTTTTRLALLDIQEENEDEEMMDELRR</sequence>
<dbReference type="InterPro" id="IPR008930">
    <property type="entry name" value="Terpenoid_cyclase/PrenylTrfase"/>
</dbReference>
<evidence type="ECO:0000313" key="3">
    <source>
        <dbReference type="Proteomes" id="UP000887575"/>
    </source>
</evidence>
<accession>A0AAF3EZR8</accession>
<keyword evidence="3" id="KW-1185">Reference proteome</keyword>
<dbReference type="WBParaSite" id="MBELARI_LOCUS19705">
    <property type="protein sequence ID" value="MBELARI_LOCUS19705"/>
    <property type="gene ID" value="MBELARI_LOCUS19705"/>
</dbReference>
<dbReference type="InterPro" id="IPR001330">
    <property type="entry name" value="Prenyltrans"/>
</dbReference>
<organism evidence="3 4">
    <name type="scientific">Mesorhabditis belari</name>
    <dbReference type="NCBI Taxonomy" id="2138241"/>
    <lineage>
        <taxon>Eukaryota</taxon>
        <taxon>Metazoa</taxon>
        <taxon>Ecdysozoa</taxon>
        <taxon>Nematoda</taxon>
        <taxon>Chromadorea</taxon>
        <taxon>Rhabditida</taxon>
        <taxon>Rhabditina</taxon>
        <taxon>Rhabditomorpha</taxon>
        <taxon>Rhabditoidea</taxon>
        <taxon>Rhabditidae</taxon>
        <taxon>Mesorhabditinae</taxon>
        <taxon>Mesorhabditis</taxon>
    </lineage>
</organism>
<dbReference type="AlphaFoldDB" id="A0AAF3EZR8"/>